<evidence type="ECO:0000256" key="6">
    <source>
        <dbReference type="ARBA" id="ARBA00022679"/>
    </source>
</evidence>
<dbReference type="SUPFAM" id="SSF57850">
    <property type="entry name" value="RING/U-box"/>
    <property type="match status" value="1"/>
</dbReference>
<dbReference type="PANTHER" id="PTHR20973">
    <property type="entry name" value="NON-SMC ELEMENT 1-RELATED"/>
    <property type="match status" value="1"/>
</dbReference>
<keyword evidence="7 15" id="KW-0479">Metal-binding</keyword>
<comment type="subcellular location">
    <subcellularLocation>
        <location evidence="2 15">Nucleus</location>
    </subcellularLocation>
</comment>
<evidence type="ECO:0000256" key="16">
    <source>
        <dbReference type="SAM" id="MobiDB-lite"/>
    </source>
</evidence>
<dbReference type="GO" id="GO:0005634">
    <property type="term" value="C:nucleus"/>
    <property type="evidence" value="ECO:0007669"/>
    <property type="project" value="UniProtKB-SubCell"/>
</dbReference>
<evidence type="ECO:0000256" key="2">
    <source>
        <dbReference type="ARBA" id="ARBA00004123"/>
    </source>
</evidence>
<evidence type="ECO:0000256" key="10">
    <source>
        <dbReference type="ARBA" id="ARBA00022786"/>
    </source>
</evidence>
<evidence type="ECO:0000256" key="14">
    <source>
        <dbReference type="ARBA" id="ARBA00023242"/>
    </source>
</evidence>
<keyword evidence="14 15" id="KW-0539">Nucleus</keyword>
<feature type="compositionally biased region" description="Basic and acidic residues" evidence="16">
    <location>
        <begin position="300"/>
        <end position="314"/>
    </location>
</feature>
<evidence type="ECO:0000256" key="12">
    <source>
        <dbReference type="ARBA" id="ARBA00023172"/>
    </source>
</evidence>
<evidence type="ECO:0000256" key="3">
    <source>
        <dbReference type="ARBA" id="ARBA00010258"/>
    </source>
</evidence>
<dbReference type="FunFam" id="3.90.1150.220:FF:000011">
    <property type="entry name" value="AGAP005461-PA"/>
    <property type="match status" value="1"/>
</dbReference>
<keyword evidence="8 15" id="KW-0227">DNA damage</keyword>
<evidence type="ECO:0000256" key="11">
    <source>
        <dbReference type="ARBA" id="ARBA00022833"/>
    </source>
</evidence>
<dbReference type="Pfam" id="PF08746">
    <property type="entry name" value="zf-RING-like"/>
    <property type="match status" value="1"/>
</dbReference>
<dbReference type="GO" id="GO:0030915">
    <property type="term" value="C:Smc5-Smc6 complex"/>
    <property type="evidence" value="ECO:0007669"/>
    <property type="project" value="UniProtKB-UniRule"/>
</dbReference>
<dbReference type="EC" id="2.3.2.27" evidence="4 15"/>
<keyword evidence="13 15" id="KW-0234">DNA repair</keyword>
<keyword evidence="10 15" id="KW-0833">Ubl conjugation pathway</keyword>
<name>A0A0L6V876_9BASI</name>
<proteinExistence type="inferred from homology"/>
<gene>
    <name evidence="18" type="ORF">VP01_2289g2</name>
</gene>
<dbReference type="PANTHER" id="PTHR20973:SF0">
    <property type="entry name" value="NON-STRUCTURAL MAINTENANCE OF CHROMOSOMES ELEMENT 1 HOMOLOG"/>
    <property type="match status" value="1"/>
</dbReference>
<reference evidence="18 19" key="1">
    <citation type="submission" date="2015-08" db="EMBL/GenBank/DDBJ databases">
        <title>Next Generation Sequencing and Analysis of the Genome of Puccinia sorghi L Schw, the Causal Agent of Maize Common Rust.</title>
        <authorList>
            <person name="Rochi L."/>
            <person name="Burguener G."/>
            <person name="Darino M."/>
            <person name="Turjanski A."/>
            <person name="Kreff E."/>
            <person name="Dieguez M.J."/>
            <person name="Sacco F."/>
        </authorList>
    </citation>
    <scope>NUCLEOTIDE SEQUENCE [LARGE SCALE GENOMIC DNA]</scope>
    <source>
        <strain evidence="18 19">RO10H11247</strain>
    </source>
</reference>
<evidence type="ECO:0000256" key="15">
    <source>
        <dbReference type="RuleBase" id="RU368018"/>
    </source>
</evidence>
<organism evidence="18 19">
    <name type="scientific">Puccinia sorghi</name>
    <dbReference type="NCBI Taxonomy" id="27349"/>
    <lineage>
        <taxon>Eukaryota</taxon>
        <taxon>Fungi</taxon>
        <taxon>Dikarya</taxon>
        <taxon>Basidiomycota</taxon>
        <taxon>Pucciniomycotina</taxon>
        <taxon>Pucciniomycetes</taxon>
        <taxon>Pucciniales</taxon>
        <taxon>Pucciniaceae</taxon>
        <taxon>Puccinia</taxon>
    </lineage>
</organism>
<evidence type="ECO:0000256" key="8">
    <source>
        <dbReference type="ARBA" id="ARBA00022763"/>
    </source>
</evidence>
<accession>A0A0L6V876</accession>
<dbReference type="InterPro" id="IPR014857">
    <property type="entry name" value="Nse1_RING_C4HC3-type"/>
</dbReference>
<dbReference type="InterPro" id="IPR036388">
    <property type="entry name" value="WH-like_DNA-bd_sf"/>
</dbReference>
<dbReference type="VEuPathDB" id="FungiDB:VP01_2289g2"/>
<dbReference type="InterPro" id="IPR013083">
    <property type="entry name" value="Znf_RING/FYVE/PHD"/>
</dbReference>
<feature type="domain" description="Non-structural maintenance of chromosomes element 1 RING C4HC3-type" evidence="17">
    <location>
        <begin position="209"/>
        <end position="249"/>
    </location>
</feature>
<evidence type="ECO:0000256" key="4">
    <source>
        <dbReference type="ARBA" id="ARBA00012483"/>
    </source>
</evidence>
<keyword evidence="9 15" id="KW-0863">Zinc-finger</keyword>
<dbReference type="STRING" id="27349.A0A0L6V876"/>
<dbReference type="EMBL" id="LAVV01007157">
    <property type="protein sequence ID" value="KNZ56909.1"/>
    <property type="molecule type" value="Genomic_DNA"/>
</dbReference>
<dbReference type="Pfam" id="PF07574">
    <property type="entry name" value="SMC_Nse1"/>
    <property type="match status" value="1"/>
</dbReference>
<protein>
    <recommendedName>
        <fullName evidence="5 15">Non-structural maintenance of chromosomes element 1 homolog</fullName>
        <ecNumber evidence="4 15">2.3.2.27</ecNumber>
    </recommendedName>
</protein>
<comment type="catalytic activity">
    <reaction evidence="1 15">
        <text>S-ubiquitinyl-[E2 ubiquitin-conjugating enzyme]-L-cysteine + [acceptor protein]-L-lysine = [E2 ubiquitin-conjugating enzyme]-L-cysteine + N(6)-ubiquitinyl-[acceptor protein]-L-lysine.</text>
        <dbReference type="EC" id="2.3.2.27"/>
    </reaction>
</comment>
<evidence type="ECO:0000256" key="7">
    <source>
        <dbReference type="ARBA" id="ARBA00022723"/>
    </source>
</evidence>
<comment type="similarity">
    <text evidence="3 15">Belongs to the NSE1 family.</text>
</comment>
<dbReference type="GO" id="GO:0000724">
    <property type="term" value="P:double-strand break repair via homologous recombination"/>
    <property type="evidence" value="ECO:0007669"/>
    <property type="project" value="TreeGrafter"/>
</dbReference>
<evidence type="ECO:0000256" key="5">
    <source>
        <dbReference type="ARBA" id="ARBA00019422"/>
    </source>
</evidence>
<evidence type="ECO:0000313" key="19">
    <source>
        <dbReference type="Proteomes" id="UP000037035"/>
    </source>
</evidence>
<keyword evidence="12 15" id="KW-0233">DNA recombination</keyword>
<dbReference type="GO" id="GO:0008270">
    <property type="term" value="F:zinc ion binding"/>
    <property type="evidence" value="ECO:0007669"/>
    <property type="project" value="UniProtKB-KW"/>
</dbReference>
<dbReference type="GO" id="GO:0061630">
    <property type="term" value="F:ubiquitin protein ligase activity"/>
    <property type="evidence" value="ECO:0007669"/>
    <property type="project" value="UniProtKB-EC"/>
</dbReference>
<evidence type="ECO:0000313" key="18">
    <source>
        <dbReference type="EMBL" id="KNZ56909.1"/>
    </source>
</evidence>
<comment type="caution">
    <text evidence="18">The sequence shown here is derived from an EMBL/GenBank/DDBJ whole genome shotgun (WGS) entry which is preliminary data.</text>
</comment>
<dbReference type="AlphaFoldDB" id="A0A0L6V876"/>
<dbReference type="OrthoDB" id="185455at2759"/>
<feature type="region of interest" description="Disordered" evidence="16">
    <location>
        <begin position="260"/>
        <end position="314"/>
    </location>
</feature>
<sequence>MPPAELTELHHLFIHAMLLRRAAPYEKWLAIWKKSAGIIGSRVSDNEFAQFYGEINDRIAPFGFSIDILSDEGIGPIDLDQLESDPNNGQRIRTKRWMALVNTRSDDTAKLGTDFNPNEIALYKKIVDRIILSTNYRYCLSYHDCLRLTSTLQANIKKSEAEKLLTVLVEKGWLSKSKTGYYSLSIRSKLELKSYIDENYNEEDRPPRCAACREIVMRGFKCPNSECPKAMHVTCIINQNRQAHICPSCKSPFNYGVRIGEDAPKGRGRATPNDEDGEGEDVSTQLSIEPTGGNRRSKRTRDQSIADRDELSDD</sequence>
<dbReference type="Proteomes" id="UP000037035">
    <property type="component" value="Unassembled WGS sequence"/>
</dbReference>
<evidence type="ECO:0000259" key="17">
    <source>
        <dbReference type="Pfam" id="PF08746"/>
    </source>
</evidence>
<dbReference type="Gene3D" id="3.30.40.10">
    <property type="entry name" value="Zinc/RING finger domain, C3HC4 (zinc finger)"/>
    <property type="match status" value="1"/>
</dbReference>
<evidence type="ECO:0000256" key="1">
    <source>
        <dbReference type="ARBA" id="ARBA00000900"/>
    </source>
</evidence>
<dbReference type="Gene3D" id="3.90.1150.220">
    <property type="match status" value="1"/>
</dbReference>
<dbReference type="InterPro" id="IPR011513">
    <property type="entry name" value="Nse1"/>
</dbReference>
<dbReference type="FunFam" id="1.10.10.10:FF:000270">
    <property type="entry name" value="Non-structural maintenance of chromosomes element 1 homolog"/>
    <property type="match status" value="1"/>
</dbReference>
<dbReference type="Gene3D" id="1.10.10.10">
    <property type="entry name" value="Winged helix-like DNA-binding domain superfamily/Winged helix DNA-binding domain"/>
    <property type="match status" value="1"/>
</dbReference>
<keyword evidence="6 15" id="KW-0808">Transferase</keyword>
<comment type="subunit">
    <text evidence="15">Component of the Smc5-Smc6 complex.</text>
</comment>
<evidence type="ECO:0000256" key="9">
    <source>
        <dbReference type="ARBA" id="ARBA00022771"/>
    </source>
</evidence>
<keyword evidence="11 15" id="KW-0862">Zinc</keyword>
<comment type="function">
    <text evidence="15">Acts in a DNA repair pathway for removal of UV-induced DNA damage that is distinct from classical nucleotide excision repair and in repair of ionizing radiation damage. Functions in homologous recombination repair of DNA double strand breaks and in recovery of stalled replication forks.</text>
</comment>
<keyword evidence="19" id="KW-1185">Reference proteome</keyword>
<evidence type="ECO:0000256" key="13">
    <source>
        <dbReference type="ARBA" id="ARBA00023204"/>
    </source>
</evidence>